<evidence type="ECO:0000259" key="1">
    <source>
        <dbReference type="Pfam" id="PF02775"/>
    </source>
</evidence>
<accession>K1SXH2</accession>
<comment type="caution">
    <text evidence="2">The sequence shown here is derived from an EMBL/GenBank/DDBJ whole genome shotgun (WGS) entry which is preliminary data.</text>
</comment>
<reference evidence="2" key="1">
    <citation type="journal article" date="2013" name="Environ. Microbiol.">
        <title>Microbiota from the distal guts of lean and obese adolescents exhibit partial functional redundancy besides clear differences in community structure.</title>
        <authorList>
            <person name="Ferrer M."/>
            <person name="Ruiz A."/>
            <person name="Lanza F."/>
            <person name="Haange S.B."/>
            <person name="Oberbach A."/>
            <person name="Till H."/>
            <person name="Bargiela R."/>
            <person name="Campoy C."/>
            <person name="Segura M.T."/>
            <person name="Richter M."/>
            <person name="von Bergen M."/>
            <person name="Seifert J."/>
            <person name="Suarez A."/>
        </authorList>
    </citation>
    <scope>NUCLEOTIDE SEQUENCE</scope>
</reference>
<dbReference type="InterPro" id="IPR011766">
    <property type="entry name" value="TPP_enzyme_TPP-bd"/>
</dbReference>
<dbReference type="EMBL" id="AJWY01009394">
    <property type="protein sequence ID" value="EKC58495.1"/>
    <property type="molecule type" value="Genomic_DNA"/>
</dbReference>
<dbReference type="InterPro" id="IPR029061">
    <property type="entry name" value="THDP-binding"/>
</dbReference>
<dbReference type="GO" id="GO:0003824">
    <property type="term" value="F:catalytic activity"/>
    <property type="evidence" value="ECO:0007669"/>
    <property type="project" value="InterPro"/>
</dbReference>
<feature type="non-terminal residue" evidence="2">
    <location>
        <position position="99"/>
    </location>
</feature>
<organism evidence="2">
    <name type="scientific">human gut metagenome</name>
    <dbReference type="NCBI Taxonomy" id="408170"/>
    <lineage>
        <taxon>unclassified sequences</taxon>
        <taxon>metagenomes</taxon>
        <taxon>organismal metagenomes</taxon>
    </lineage>
</organism>
<name>K1SXH2_9ZZZZ</name>
<dbReference type="SUPFAM" id="SSF52518">
    <property type="entry name" value="Thiamin diphosphate-binding fold (THDP-binding)"/>
    <property type="match status" value="1"/>
</dbReference>
<dbReference type="GO" id="GO:0030976">
    <property type="term" value="F:thiamine pyrophosphate binding"/>
    <property type="evidence" value="ECO:0007669"/>
    <property type="project" value="InterPro"/>
</dbReference>
<dbReference type="AlphaFoldDB" id="K1SXH2"/>
<feature type="domain" description="Thiamine pyrophosphate enzyme TPP-binding" evidence="1">
    <location>
        <begin position="24"/>
        <end position="68"/>
    </location>
</feature>
<gene>
    <name evidence="2" type="ORF">LEA_13837</name>
</gene>
<proteinExistence type="predicted"/>
<evidence type="ECO:0000313" key="2">
    <source>
        <dbReference type="EMBL" id="EKC58495.1"/>
    </source>
</evidence>
<dbReference type="Pfam" id="PF02775">
    <property type="entry name" value="TPP_enzyme_C"/>
    <property type="match status" value="1"/>
</dbReference>
<dbReference type="Gene3D" id="3.40.50.970">
    <property type="match status" value="1"/>
</dbReference>
<protein>
    <submittedName>
        <fullName evidence="2">IolD protein</fullName>
    </submittedName>
</protein>
<sequence length="99" mass="10759">MSNGIGNLATEFRFRDENGDLLGDLVPIDFAKSAEGYGVKTYTARTLEQLENALRDSLDSKVSTLIDIKVLPKTMTDGYGAWWNVGVASTSDNKAVNEA</sequence>